<dbReference type="Proteomes" id="UP000494206">
    <property type="component" value="Unassembled WGS sequence"/>
</dbReference>
<dbReference type="EMBL" id="CADEPM010000006">
    <property type="protein sequence ID" value="CAB3407328.1"/>
    <property type="molecule type" value="Genomic_DNA"/>
</dbReference>
<evidence type="ECO:0008006" key="3">
    <source>
        <dbReference type="Google" id="ProtNLM"/>
    </source>
</evidence>
<dbReference type="Pfam" id="PF21672">
    <property type="entry name" value="COMM_HN"/>
    <property type="match status" value="1"/>
</dbReference>
<dbReference type="InterPro" id="IPR047155">
    <property type="entry name" value="COMMD4/6/7/8"/>
</dbReference>
<dbReference type="OrthoDB" id="284322at2759"/>
<dbReference type="PANTHER" id="PTHR16231">
    <property type="entry name" value="COMM DOMAIN-CONTAINING PROTEIN 4-8 FAMILY MEMBER"/>
    <property type="match status" value="1"/>
</dbReference>
<accession>A0A8S1F6P4</accession>
<evidence type="ECO:0000313" key="1">
    <source>
        <dbReference type="EMBL" id="CAB3407328.1"/>
    </source>
</evidence>
<dbReference type="AlphaFoldDB" id="A0A8S1F6P4"/>
<reference evidence="1 2" key="1">
    <citation type="submission" date="2020-04" db="EMBL/GenBank/DDBJ databases">
        <authorList>
            <person name="Laetsch R D."/>
            <person name="Stevens L."/>
            <person name="Kumar S."/>
            <person name="Blaxter L. M."/>
        </authorList>
    </citation>
    <scope>NUCLEOTIDE SEQUENCE [LARGE SCALE GENOMIC DNA]</scope>
</reference>
<sequence length="182" mass="21063">MKFHFLGGTDCPDWLLNQICRNFAQFTVLRFRTLCAQAVELQLRYQINEEALRKFYEENMDMQNVHNSIKLIGEWLLLKPAGFKCSADDLQAEMVQLGLPLEHAEMLGKIYNQYRDEMEKKAAESVFREPAAMVVDKTDDGISLESLGKITKITMSKKQMNELTQEMLDAHKTLRELVIKSK</sequence>
<comment type="caution">
    <text evidence="1">The sequence shown here is derived from an EMBL/GenBank/DDBJ whole genome shotgun (WGS) entry which is preliminary data.</text>
</comment>
<evidence type="ECO:0000313" key="2">
    <source>
        <dbReference type="Proteomes" id="UP000494206"/>
    </source>
</evidence>
<dbReference type="PANTHER" id="PTHR16231:SF4">
    <property type="entry name" value="COMM DOMAIN-CONTAINING PROTEIN 4"/>
    <property type="match status" value="1"/>
</dbReference>
<gene>
    <name evidence="1" type="ORF">CBOVIS_LOCUS9275</name>
</gene>
<keyword evidence="2" id="KW-1185">Reference proteome</keyword>
<protein>
    <recommendedName>
        <fullName evidence="3">COMM domain-containing protein</fullName>
    </recommendedName>
</protein>
<name>A0A8S1F6P4_9PELO</name>
<proteinExistence type="predicted"/>
<organism evidence="1 2">
    <name type="scientific">Caenorhabditis bovis</name>
    <dbReference type="NCBI Taxonomy" id="2654633"/>
    <lineage>
        <taxon>Eukaryota</taxon>
        <taxon>Metazoa</taxon>
        <taxon>Ecdysozoa</taxon>
        <taxon>Nematoda</taxon>
        <taxon>Chromadorea</taxon>
        <taxon>Rhabditida</taxon>
        <taxon>Rhabditina</taxon>
        <taxon>Rhabditomorpha</taxon>
        <taxon>Rhabditoidea</taxon>
        <taxon>Rhabditidae</taxon>
        <taxon>Peloderinae</taxon>
        <taxon>Caenorhabditis</taxon>
    </lineage>
</organism>